<dbReference type="GO" id="GO:0004366">
    <property type="term" value="F:glycerol-3-phosphate O-acyltransferase activity"/>
    <property type="evidence" value="ECO:0007669"/>
    <property type="project" value="TreeGrafter"/>
</dbReference>
<dbReference type="PANTHER" id="PTHR23063">
    <property type="entry name" value="PHOSPHOLIPID ACYLTRANSFERASE"/>
    <property type="match status" value="1"/>
</dbReference>
<keyword evidence="17" id="KW-1185">Reference proteome</keyword>
<keyword evidence="4" id="KW-0444">Lipid biosynthesis</keyword>
<evidence type="ECO:0000256" key="2">
    <source>
        <dbReference type="ARBA" id="ARBA00005189"/>
    </source>
</evidence>
<evidence type="ECO:0000256" key="12">
    <source>
        <dbReference type="ARBA" id="ARBA00023315"/>
    </source>
</evidence>
<keyword evidence="7 15" id="KW-1133">Transmembrane helix</keyword>
<proteinExistence type="inferred from homology"/>
<reference evidence="18" key="1">
    <citation type="submission" date="2022-11" db="UniProtKB">
        <authorList>
            <consortium name="WormBaseParasite"/>
        </authorList>
    </citation>
    <scope>IDENTIFICATION</scope>
</reference>
<feature type="transmembrane region" description="Helical" evidence="15">
    <location>
        <begin position="129"/>
        <end position="149"/>
    </location>
</feature>
<comment type="subcellular location">
    <subcellularLocation>
        <location evidence="1">Membrane</location>
    </subcellularLocation>
</comment>
<keyword evidence="6 15" id="KW-0812">Transmembrane</keyword>
<keyword evidence="5" id="KW-0808">Transferase</keyword>
<dbReference type="GO" id="GO:0016020">
    <property type="term" value="C:membrane"/>
    <property type="evidence" value="ECO:0007669"/>
    <property type="project" value="UniProtKB-SubCell"/>
</dbReference>
<feature type="compositionally biased region" description="Polar residues" evidence="14">
    <location>
        <begin position="442"/>
        <end position="457"/>
    </location>
</feature>
<keyword evidence="10" id="KW-0594">Phospholipid biosynthesis</keyword>
<evidence type="ECO:0000256" key="14">
    <source>
        <dbReference type="SAM" id="MobiDB-lite"/>
    </source>
</evidence>
<evidence type="ECO:0000313" key="18">
    <source>
        <dbReference type="WBParaSite" id="PDA_v2.g7650.t1"/>
    </source>
</evidence>
<feature type="region of interest" description="Disordered" evidence="14">
    <location>
        <begin position="1"/>
        <end position="26"/>
    </location>
</feature>
<organism evidence="17 18">
    <name type="scientific">Panagrolaimus davidi</name>
    <dbReference type="NCBI Taxonomy" id="227884"/>
    <lineage>
        <taxon>Eukaryota</taxon>
        <taxon>Metazoa</taxon>
        <taxon>Ecdysozoa</taxon>
        <taxon>Nematoda</taxon>
        <taxon>Chromadorea</taxon>
        <taxon>Rhabditida</taxon>
        <taxon>Tylenchina</taxon>
        <taxon>Panagrolaimomorpha</taxon>
        <taxon>Panagrolaimoidea</taxon>
        <taxon>Panagrolaimidae</taxon>
        <taxon>Panagrolaimus</taxon>
    </lineage>
</organism>
<feature type="domain" description="Phospholipid/glycerol acyltransferase" evidence="16">
    <location>
        <begin position="191"/>
        <end position="302"/>
    </location>
</feature>
<dbReference type="CDD" id="cd07991">
    <property type="entry name" value="LPLAT_LPCAT1-like"/>
    <property type="match status" value="1"/>
</dbReference>
<evidence type="ECO:0000256" key="3">
    <source>
        <dbReference type="ARBA" id="ARBA00008655"/>
    </source>
</evidence>
<evidence type="ECO:0000313" key="17">
    <source>
        <dbReference type="Proteomes" id="UP000887578"/>
    </source>
</evidence>
<dbReference type="AlphaFoldDB" id="A0A914QV78"/>
<evidence type="ECO:0000256" key="13">
    <source>
        <dbReference type="ARBA" id="ARBA00025707"/>
    </source>
</evidence>
<dbReference type="InterPro" id="IPR045252">
    <property type="entry name" value="LPCAT1-like"/>
</dbReference>
<evidence type="ECO:0000256" key="8">
    <source>
        <dbReference type="ARBA" id="ARBA00023098"/>
    </source>
</evidence>
<evidence type="ECO:0000256" key="4">
    <source>
        <dbReference type="ARBA" id="ARBA00022516"/>
    </source>
</evidence>
<dbReference type="Pfam" id="PF01553">
    <property type="entry name" value="Acyltransferase"/>
    <property type="match status" value="1"/>
</dbReference>
<dbReference type="SUPFAM" id="SSF69593">
    <property type="entry name" value="Glycerol-3-phosphate (1)-acyltransferase"/>
    <property type="match status" value="1"/>
</dbReference>
<dbReference type="GO" id="GO:0008654">
    <property type="term" value="P:phospholipid biosynthetic process"/>
    <property type="evidence" value="ECO:0007669"/>
    <property type="project" value="UniProtKB-KW"/>
</dbReference>
<evidence type="ECO:0000256" key="7">
    <source>
        <dbReference type="ARBA" id="ARBA00022989"/>
    </source>
</evidence>
<evidence type="ECO:0000256" key="6">
    <source>
        <dbReference type="ARBA" id="ARBA00022692"/>
    </source>
</evidence>
<feature type="compositionally biased region" description="Low complexity" evidence="14">
    <location>
        <begin position="1"/>
        <end position="14"/>
    </location>
</feature>
<dbReference type="SMART" id="SM00563">
    <property type="entry name" value="PlsC"/>
    <property type="match status" value="1"/>
</dbReference>
<comment type="similarity">
    <text evidence="3">Belongs to the 1-acyl-sn-glycerol-3-phosphate acyltransferase family.</text>
</comment>
<name>A0A914QV78_9BILA</name>
<dbReference type="Proteomes" id="UP000887578">
    <property type="component" value="Unplaced"/>
</dbReference>
<comment type="pathway">
    <text evidence="2">Lipid metabolism.</text>
</comment>
<evidence type="ECO:0000256" key="15">
    <source>
        <dbReference type="SAM" id="Phobius"/>
    </source>
</evidence>
<dbReference type="InterPro" id="IPR002123">
    <property type="entry name" value="Plipid/glycerol_acylTrfase"/>
</dbReference>
<feature type="compositionally biased region" description="Basic and acidic residues" evidence="14">
    <location>
        <begin position="432"/>
        <end position="441"/>
    </location>
</feature>
<dbReference type="GO" id="GO:0005783">
    <property type="term" value="C:endoplasmic reticulum"/>
    <property type="evidence" value="ECO:0007669"/>
    <property type="project" value="TreeGrafter"/>
</dbReference>
<comment type="pathway">
    <text evidence="13">Phospholipid metabolism.</text>
</comment>
<feature type="transmembrane region" description="Helical" evidence="15">
    <location>
        <begin position="101"/>
        <end position="123"/>
    </location>
</feature>
<dbReference type="GO" id="GO:0019432">
    <property type="term" value="P:triglyceride biosynthetic process"/>
    <property type="evidence" value="ECO:0007669"/>
    <property type="project" value="TreeGrafter"/>
</dbReference>
<feature type="region of interest" description="Disordered" evidence="14">
    <location>
        <begin position="424"/>
        <end position="489"/>
    </location>
</feature>
<keyword evidence="11" id="KW-1208">Phospholipid metabolism</keyword>
<evidence type="ECO:0000256" key="11">
    <source>
        <dbReference type="ARBA" id="ARBA00023264"/>
    </source>
</evidence>
<accession>A0A914QV78</accession>
<keyword evidence="8" id="KW-0443">Lipid metabolism</keyword>
<dbReference type="WBParaSite" id="PDA_v2.g7650.t1">
    <property type="protein sequence ID" value="PDA_v2.g7650.t1"/>
    <property type="gene ID" value="PDA_v2.g7650"/>
</dbReference>
<evidence type="ECO:0000256" key="10">
    <source>
        <dbReference type="ARBA" id="ARBA00023209"/>
    </source>
</evidence>
<evidence type="ECO:0000259" key="16">
    <source>
        <dbReference type="SMART" id="SM00563"/>
    </source>
</evidence>
<sequence length="489" mass="55796">MSQSSNSSSNIGGIIRKRRRRPSGDQPLIARQWSESIENKLSSQTELDQLPNKDSTVKVIVNDTLEFVTAGVECIIEDRVTNRFTAAQLASWNFLTRNKSAYLTVSWKLNLLWLLGVIVRYVILFPIRLTLFCISMSLMFCATSVIGLIPNHDLRKFLNRTAMLMCFRIFSRAFSSIIRYHERENMAKGGGICVANHTSPIDVMILSCDNVYAMIGQRQGGMLGLLQKTLSRAEHHIWFERSEAKDRKQVSKALQDHVNDPTKLPILIFPEGTCINNTSVMLFKKGSFEIASKIYPIAMKYDNRLGDAFWNSHDIGYMGYLLSMMTSWALICDVWYLPAMTREEDESAIEFARRVKRQIAKKGGLIDLEWDGNLKRSAVPEKMKEEQKSMFFNYLARTTSICACTTPSPEKLKKLMDTKLPEAFDEEENEGDDHHHDHEHSTTPNGTNLSESSNISLDSEIEDKLGDQPTRQRRIIPLRNQPLKSKENL</sequence>
<keyword evidence="12" id="KW-0012">Acyltransferase</keyword>
<evidence type="ECO:0000256" key="1">
    <source>
        <dbReference type="ARBA" id="ARBA00004370"/>
    </source>
</evidence>
<evidence type="ECO:0000256" key="5">
    <source>
        <dbReference type="ARBA" id="ARBA00022679"/>
    </source>
</evidence>
<dbReference type="PANTHER" id="PTHR23063:SF53">
    <property type="entry name" value="PHOSPHOLIPID_GLYCEROL ACYLTRANSFERASE DOMAIN-CONTAINING PROTEIN"/>
    <property type="match status" value="1"/>
</dbReference>
<protein>
    <submittedName>
        <fullName evidence="18">Phospholipid/glycerol acyltransferase domain-containing protein</fullName>
    </submittedName>
</protein>
<evidence type="ECO:0000256" key="9">
    <source>
        <dbReference type="ARBA" id="ARBA00023136"/>
    </source>
</evidence>
<keyword evidence="9 15" id="KW-0472">Membrane</keyword>